<dbReference type="EMBL" id="CM047945">
    <property type="protein sequence ID" value="KAI9898456.1"/>
    <property type="molecule type" value="Genomic_DNA"/>
</dbReference>
<gene>
    <name evidence="1" type="ORF">N3K66_006816</name>
</gene>
<accession>A0ACC0UXP0</accession>
<evidence type="ECO:0000313" key="2">
    <source>
        <dbReference type="Proteomes" id="UP001163324"/>
    </source>
</evidence>
<evidence type="ECO:0000313" key="1">
    <source>
        <dbReference type="EMBL" id="KAI9898456.1"/>
    </source>
</evidence>
<name>A0ACC0UXP0_9HYPO</name>
<sequence length="599" mass="67559">MPPSKPLPFSDVWPSPDAYIEALADFVSTSKTFQILCGGVHIVDFFTIGPGQFHAALPQEWHPFLLSREPMEFVDFLARQDLDGDKLSAAYPSDAAQQQPPQSLVDYVRTVRNLSLQRDYAPSRTEDHPLPQLPKSVAVGMKTKKKHEVANFASFVEGLSADIRSSTGDEISHYVDFGSGQNYLGRALASEPYSRNVVAVEGREHNVSAARALDLTSGLLLKPQVMRNKKMWNRIRELQKTLGDDPESLTKAVKEVAGADAFEFRATQDLGLKLKPQGDRELIQYISGRLDSGDLADVIANIDRSHESEEQKKELKLMAISIHSCGNLSHYGIRSLLMNEDIRAIAIVGCCYNLLTERLGPPTYKHPYLRPTLQAVNQPTIRHIEQNDPQGFPMSERFTTYRGEGVRLNITARMMACQALANWSEDDSDGFFTRHFYRAIMQKLFLDRGVVDLIRHRKPEEGEEPSTPSLFDMSTNPVAIGTLSKKSYSDFNSYVRGAVRKLSTSTEYKKYAHIMEDKMSNLTDEEIDGYLQTYLPRKRELSVVWSLMAFSAIVVESLIVADRWSFLREHDDVVGQAWVETVFDYKQSPRNLVVVGIKK</sequence>
<proteinExistence type="predicted"/>
<organism evidence="1 2">
    <name type="scientific">Trichothecium roseum</name>
    <dbReference type="NCBI Taxonomy" id="47278"/>
    <lineage>
        <taxon>Eukaryota</taxon>
        <taxon>Fungi</taxon>
        <taxon>Dikarya</taxon>
        <taxon>Ascomycota</taxon>
        <taxon>Pezizomycotina</taxon>
        <taxon>Sordariomycetes</taxon>
        <taxon>Hypocreomycetidae</taxon>
        <taxon>Hypocreales</taxon>
        <taxon>Hypocreales incertae sedis</taxon>
        <taxon>Trichothecium</taxon>
    </lineage>
</organism>
<keyword evidence="2" id="KW-1185">Reference proteome</keyword>
<protein>
    <submittedName>
        <fullName evidence="1">Uncharacterized protein</fullName>
    </submittedName>
</protein>
<reference evidence="1" key="1">
    <citation type="submission" date="2022-10" db="EMBL/GenBank/DDBJ databases">
        <title>Complete Genome of Trichothecium roseum strain YXFP-22015, a Plant Pathogen Isolated from Citrus.</title>
        <authorList>
            <person name="Wang Y."/>
            <person name="Zhu L."/>
        </authorList>
    </citation>
    <scope>NUCLEOTIDE SEQUENCE</scope>
    <source>
        <strain evidence="1">YXFP-22015</strain>
    </source>
</reference>
<comment type="caution">
    <text evidence="1">The sequence shown here is derived from an EMBL/GenBank/DDBJ whole genome shotgun (WGS) entry which is preliminary data.</text>
</comment>
<dbReference type="Proteomes" id="UP001163324">
    <property type="component" value="Chromosome 6"/>
</dbReference>